<name>A0A371HDD6_MUCPR</name>
<dbReference type="AlphaFoldDB" id="A0A371HDD6"/>
<accession>A0A371HDD6</accession>
<dbReference type="Proteomes" id="UP000257109">
    <property type="component" value="Unassembled WGS sequence"/>
</dbReference>
<comment type="caution">
    <text evidence="1">The sequence shown here is derived from an EMBL/GenBank/DDBJ whole genome shotgun (WGS) entry which is preliminary data.</text>
</comment>
<reference evidence="1" key="1">
    <citation type="submission" date="2018-05" db="EMBL/GenBank/DDBJ databases">
        <title>Draft genome of Mucuna pruriens seed.</title>
        <authorList>
            <person name="Nnadi N.E."/>
            <person name="Vos R."/>
            <person name="Hasami M.H."/>
            <person name="Devisetty U.K."/>
            <person name="Aguiy J.C."/>
        </authorList>
    </citation>
    <scope>NUCLEOTIDE SEQUENCE [LARGE SCALE GENOMIC DNA]</scope>
    <source>
        <strain evidence="1">JCA_2017</strain>
    </source>
</reference>
<dbReference type="OrthoDB" id="1750196at2759"/>
<sequence>MVTIFIDTLPSPYYDRIVGNVASNFTDLVVVAPEITNIAGAGGMTRSGRIFAPKALRNKDLAPAKKERIIEPPKKP</sequence>
<keyword evidence="2" id="KW-1185">Reference proteome</keyword>
<evidence type="ECO:0000313" key="1">
    <source>
        <dbReference type="EMBL" id="RDY00806.1"/>
    </source>
</evidence>
<proteinExistence type="predicted"/>
<dbReference type="EMBL" id="QJKJ01002902">
    <property type="protein sequence ID" value="RDY00806.1"/>
    <property type="molecule type" value="Genomic_DNA"/>
</dbReference>
<protein>
    <submittedName>
        <fullName evidence="1">Uncharacterized protein</fullName>
    </submittedName>
</protein>
<gene>
    <name evidence="1" type="ORF">CR513_15959</name>
</gene>
<organism evidence="1 2">
    <name type="scientific">Mucuna pruriens</name>
    <name type="common">Velvet bean</name>
    <name type="synonym">Dolichos pruriens</name>
    <dbReference type="NCBI Taxonomy" id="157652"/>
    <lineage>
        <taxon>Eukaryota</taxon>
        <taxon>Viridiplantae</taxon>
        <taxon>Streptophyta</taxon>
        <taxon>Embryophyta</taxon>
        <taxon>Tracheophyta</taxon>
        <taxon>Spermatophyta</taxon>
        <taxon>Magnoliopsida</taxon>
        <taxon>eudicotyledons</taxon>
        <taxon>Gunneridae</taxon>
        <taxon>Pentapetalae</taxon>
        <taxon>rosids</taxon>
        <taxon>fabids</taxon>
        <taxon>Fabales</taxon>
        <taxon>Fabaceae</taxon>
        <taxon>Papilionoideae</taxon>
        <taxon>50 kb inversion clade</taxon>
        <taxon>NPAAA clade</taxon>
        <taxon>indigoferoid/millettioid clade</taxon>
        <taxon>Phaseoleae</taxon>
        <taxon>Mucuna</taxon>
    </lineage>
</organism>
<feature type="non-terminal residue" evidence="1">
    <location>
        <position position="1"/>
    </location>
</feature>
<evidence type="ECO:0000313" key="2">
    <source>
        <dbReference type="Proteomes" id="UP000257109"/>
    </source>
</evidence>